<evidence type="ECO:0000259" key="3">
    <source>
        <dbReference type="Pfam" id="PF03703"/>
    </source>
</evidence>
<evidence type="ECO:0000256" key="2">
    <source>
        <dbReference type="SAM" id="Phobius"/>
    </source>
</evidence>
<dbReference type="PIRSF" id="PIRSF026631">
    <property type="entry name" value="UCP026631"/>
    <property type="match status" value="1"/>
</dbReference>
<proteinExistence type="predicted"/>
<evidence type="ECO:0000313" key="5">
    <source>
        <dbReference type="Proteomes" id="UP000199515"/>
    </source>
</evidence>
<feature type="transmembrane region" description="Helical" evidence="2">
    <location>
        <begin position="30"/>
        <end position="51"/>
    </location>
</feature>
<feature type="transmembrane region" description="Helical" evidence="2">
    <location>
        <begin position="57"/>
        <end position="78"/>
    </location>
</feature>
<dbReference type="Pfam" id="PF03703">
    <property type="entry name" value="bPH_2"/>
    <property type="match status" value="2"/>
</dbReference>
<dbReference type="STRING" id="589385.SAMN05421504_1011302"/>
<reference evidence="4 5" key="1">
    <citation type="submission" date="2016-10" db="EMBL/GenBank/DDBJ databases">
        <authorList>
            <person name="de Groot N.N."/>
        </authorList>
    </citation>
    <scope>NUCLEOTIDE SEQUENCE [LARGE SCALE GENOMIC DNA]</scope>
    <source>
        <strain evidence="4 5">CPCC 202699</strain>
    </source>
</reference>
<keyword evidence="2" id="KW-1133">Transmembrane helix</keyword>
<keyword evidence="2" id="KW-0472">Membrane</keyword>
<sequence>MSAPDQVRAPDSATPGGHEEPWRRLDPRMILVRPAVDIIRSLPLLIGTLIFGGQNSVWQWLGLGVVGLAVLISIGHCLTARYRITGEQFELRTGIVHRRHRAVPRDRIRTVDVTAALKHRLFGLSLVKIGTGQHSKDGSGELVLDAVSKAEAQRLARVLLRRAEAESRAETEEVLAEAEPRWVRYAPASLSGITTIGAGIGVLYHAAHDLHIEPSDFGPLRALIAHFEAAPWGLALAEAVLPLLLLAALVSVPGYLVSYGNFRLTRDEDTLHVRRGLLTTRAVSIEQNRLRGVHYRDGVALRLLGGARATAIASGLATRLGGAILMPPAPAAHVHEVLAKVLREEQDPTALPLRPHPRRALRRRLLRAFTGPLLAAAALYLIALTGWIPSWTWQLALVLLPFSLAAGWDCYRNLGNRLDGGYLLGRKGSLRRETVALKQDGIIGWQLDRTFFQRRAGLTTLIATIAAGHGAYSIPDLAESDALTLADEAIPGLLSPFLEWD</sequence>
<dbReference type="OrthoDB" id="4121259at2"/>
<name>A0A1H2VQR0_9PSEU</name>
<dbReference type="Proteomes" id="UP000199515">
    <property type="component" value="Unassembled WGS sequence"/>
</dbReference>
<protein>
    <submittedName>
        <fullName evidence="4">Putative membrane protein</fullName>
    </submittedName>
</protein>
<dbReference type="AlphaFoldDB" id="A0A1H2VQR0"/>
<keyword evidence="5" id="KW-1185">Reference proteome</keyword>
<dbReference type="PANTHER" id="PTHR34473">
    <property type="entry name" value="UPF0699 TRANSMEMBRANE PROTEIN YDBS"/>
    <property type="match status" value="1"/>
</dbReference>
<dbReference type="InterPro" id="IPR005182">
    <property type="entry name" value="YdbS-like_PH"/>
</dbReference>
<feature type="transmembrane region" description="Helical" evidence="2">
    <location>
        <begin position="391"/>
        <end position="411"/>
    </location>
</feature>
<feature type="transmembrane region" description="Helical" evidence="2">
    <location>
        <begin position="185"/>
        <end position="207"/>
    </location>
</feature>
<gene>
    <name evidence="4" type="ORF">SAMN05421504_1011302</name>
</gene>
<accession>A0A1H2VQR0</accession>
<organism evidence="4 5">
    <name type="scientific">Amycolatopsis xylanica</name>
    <dbReference type="NCBI Taxonomy" id="589385"/>
    <lineage>
        <taxon>Bacteria</taxon>
        <taxon>Bacillati</taxon>
        <taxon>Actinomycetota</taxon>
        <taxon>Actinomycetes</taxon>
        <taxon>Pseudonocardiales</taxon>
        <taxon>Pseudonocardiaceae</taxon>
        <taxon>Amycolatopsis</taxon>
    </lineage>
</organism>
<evidence type="ECO:0000313" key="4">
    <source>
        <dbReference type="EMBL" id="SDW70620.1"/>
    </source>
</evidence>
<dbReference type="InterPro" id="IPR014529">
    <property type="entry name" value="UCP026631"/>
</dbReference>
<feature type="domain" description="YdbS-like PH" evidence="3">
    <location>
        <begin position="79"/>
        <end position="157"/>
    </location>
</feature>
<feature type="domain" description="YdbS-like PH" evidence="3">
    <location>
        <begin position="411"/>
        <end position="487"/>
    </location>
</feature>
<evidence type="ECO:0000256" key="1">
    <source>
        <dbReference type="SAM" id="MobiDB-lite"/>
    </source>
</evidence>
<dbReference type="EMBL" id="FNON01000001">
    <property type="protein sequence ID" value="SDW70620.1"/>
    <property type="molecule type" value="Genomic_DNA"/>
</dbReference>
<dbReference type="RefSeq" id="WP_091287580.1">
    <property type="nucleotide sequence ID" value="NZ_FNON01000001.1"/>
</dbReference>
<dbReference type="PANTHER" id="PTHR34473:SF2">
    <property type="entry name" value="UPF0699 TRANSMEMBRANE PROTEIN YDBT"/>
    <property type="match status" value="1"/>
</dbReference>
<feature type="transmembrane region" description="Helical" evidence="2">
    <location>
        <begin position="239"/>
        <end position="257"/>
    </location>
</feature>
<keyword evidence="2" id="KW-0812">Transmembrane</keyword>
<feature type="transmembrane region" description="Helical" evidence="2">
    <location>
        <begin position="365"/>
        <end position="385"/>
    </location>
</feature>
<feature type="region of interest" description="Disordered" evidence="1">
    <location>
        <begin position="1"/>
        <end position="21"/>
    </location>
</feature>